<dbReference type="EMBL" id="ML769985">
    <property type="protein sequence ID" value="KAE9385447.1"/>
    <property type="molecule type" value="Genomic_DNA"/>
</dbReference>
<accession>A0A6A4GJ95</accession>
<protein>
    <recommendedName>
        <fullName evidence="3">HTH psq-type domain-containing protein</fullName>
    </recommendedName>
</protein>
<sequence>MAHTQHASPKLKNRFIGILQAGKPMPDAAKIADIPFGTARKIWNWSEECETATKLLSKTLEMA</sequence>
<keyword evidence="2" id="KW-1185">Reference proteome</keyword>
<reference evidence="1" key="1">
    <citation type="journal article" date="2019" name="Environ. Microbiol.">
        <title>Fungal ecological strategies reflected in gene transcription - a case study of two litter decomposers.</title>
        <authorList>
            <person name="Barbi F."/>
            <person name="Kohler A."/>
            <person name="Barry K."/>
            <person name="Baskaran P."/>
            <person name="Daum C."/>
            <person name="Fauchery L."/>
            <person name="Ihrmark K."/>
            <person name="Kuo A."/>
            <person name="LaButti K."/>
            <person name="Lipzen A."/>
            <person name="Morin E."/>
            <person name="Grigoriev I.V."/>
            <person name="Henrissat B."/>
            <person name="Lindahl B."/>
            <person name="Martin F."/>
        </authorList>
    </citation>
    <scope>NUCLEOTIDE SEQUENCE</scope>
    <source>
        <strain evidence="1">JB14</strain>
    </source>
</reference>
<organism evidence="1 2">
    <name type="scientific">Gymnopus androsaceus JB14</name>
    <dbReference type="NCBI Taxonomy" id="1447944"/>
    <lineage>
        <taxon>Eukaryota</taxon>
        <taxon>Fungi</taxon>
        <taxon>Dikarya</taxon>
        <taxon>Basidiomycota</taxon>
        <taxon>Agaricomycotina</taxon>
        <taxon>Agaricomycetes</taxon>
        <taxon>Agaricomycetidae</taxon>
        <taxon>Agaricales</taxon>
        <taxon>Marasmiineae</taxon>
        <taxon>Omphalotaceae</taxon>
        <taxon>Gymnopus</taxon>
    </lineage>
</organism>
<evidence type="ECO:0008006" key="3">
    <source>
        <dbReference type="Google" id="ProtNLM"/>
    </source>
</evidence>
<evidence type="ECO:0000313" key="1">
    <source>
        <dbReference type="EMBL" id="KAE9385447.1"/>
    </source>
</evidence>
<name>A0A6A4GJ95_9AGAR</name>
<dbReference type="AlphaFoldDB" id="A0A6A4GJ95"/>
<gene>
    <name evidence="1" type="ORF">BT96DRAFT_1007042</name>
</gene>
<evidence type="ECO:0000313" key="2">
    <source>
        <dbReference type="Proteomes" id="UP000799118"/>
    </source>
</evidence>
<proteinExistence type="predicted"/>
<dbReference type="Proteomes" id="UP000799118">
    <property type="component" value="Unassembled WGS sequence"/>
</dbReference>